<dbReference type="PROSITE" id="PS50994">
    <property type="entry name" value="INTEGRASE"/>
    <property type="match status" value="1"/>
</dbReference>
<reference evidence="3 4" key="1">
    <citation type="journal article" date="2018" name="BMC Genomics">
        <title>Genomic evidence for intraspecific hybridization in a clonal and extremely halotolerant yeast.</title>
        <authorList>
            <person name="Gostincar C."/>
            <person name="Stajich J.E."/>
            <person name="Zupancic J."/>
            <person name="Zalar P."/>
            <person name="Gunde-Cimerman N."/>
        </authorList>
    </citation>
    <scope>NUCLEOTIDE SEQUENCE [LARGE SCALE GENOMIC DNA]</scope>
    <source>
        <strain evidence="3 4">EXF-6651</strain>
    </source>
</reference>
<evidence type="ECO:0000259" key="2">
    <source>
        <dbReference type="PROSITE" id="PS50994"/>
    </source>
</evidence>
<feature type="region of interest" description="Disordered" evidence="1">
    <location>
        <begin position="1"/>
        <end position="122"/>
    </location>
</feature>
<organism evidence="3 4">
    <name type="scientific">Hortaea werneckii</name>
    <name type="common">Black yeast</name>
    <name type="synonym">Cladosporium werneckii</name>
    <dbReference type="NCBI Taxonomy" id="91943"/>
    <lineage>
        <taxon>Eukaryota</taxon>
        <taxon>Fungi</taxon>
        <taxon>Dikarya</taxon>
        <taxon>Ascomycota</taxon>
        <taxon>Pezizomycotina</taxon>
        <taxon>Dothideomycetes</taxon>
        <taxon>Dothideomycetidae</taxon>
        <taxon>Mycosphaerellales</taxon>
        <taxon>Teratosphaeriaceae</taxon>
        <taxon>Hortaea</taxon>
    </lineage>
</organism>
<feature type="region of interest" description="Disordered" evidence="1">
    <location>
        <begin position="301"/>
        <end position="320"/>
    </location>
</feature>
<feature type="region of interest" description="Disordered" evidence="1">
    <location>
        <begin position="722"/>
        <end position="745"/>
    </location>
</feature>
<dbReference type="Proteomes" id="UP000276864">
    <property type="component" value="Unassembled WGS sequence"/>
</dbReference>
<feature type="compositionally biased region" description="Acidic residues" evidence="1">
    <location>
        <begin position="777"/>
        <end position="787"/>
    </location>
</feature>
<feature type="compositionally biased region" description="Polar residues" evidence="1">
    <location>
        <begin position="54"/>
        <end position="79"/>
    </location>
</feature>
<comment type="caution">
    <text evidence="3">The sequence shown here is derived from an EMBL/GenBank/DDBJ whole genome shotgun (WGS) entry which is preliminary data.</text>
</comment>
<feature type="region of interest" description="Disordered" evidence="1">
    <location>
        <begin position="765"/>
        <end position="809"/>
    </location>
</feature>
<protein>
    <recommendedName>
        <fullName evidence="2">Integrase catalytic domain-containing protein</fullName>
    </recommendedName>
</protein>
<dbReference type="GO" id="GO:0015074">
    <property type="term" value="P:DNA integration"/>
    <property type="evidence" value="ECO:0007669"/>
    <property type="project" value="InterPro"/>
</dbReference>
<dbReference type="AlphaFoldDB" id="A0A3M7B0P4"/>
<feature type="compositionally biased region" description="Polar residues" evidence="1">
    <location>
        <begin position="728"/>
        <end position="742"/>
    </location>
</feature>
<accession>A0A3M7B0P4</accession>
<feature type="compositionally biased region" description="Polar residues" evidence="1">
    <location>
        <begin position="31"/>
        <end position="46"/>
    </location>
</feature>
<evidence type="ECO:0000313" key="4">
    <source>
        <dbReference type="Proteomes" id="UP000276864"/>
    </source>
</evidence>
<name>A0A3M7B0P4_HORWE</name>
<dbReference type="EMBL" id="QWIM01000551">
    <property type="protein sequence ID" value="RMY33312.1"/>
    <property type="molecule type" value="Genomic_DNA"/>
</dbReference>
<sequence>MEHTNVEKKKSGVAKDLVGMSWLSPKRRRTTGNLKTLPNGDQQPSSVQPPPATTPSNDDSVTVDSNAVSLPTRPRTQPTAALHGKLIPDQPTAKRPTTLARPLSQPLMSSATLPSGDGTANGDDGNGNLFYAYARKVSGQLDTPNDSAALTSANDLQSRYLLTFANASIANEWWSLLQEHFHDVSRPSPQLFSFKDPELLSKAWKNISFAHLKSKWMYISFSDTASNQLGGAAQGIIPVQDAAGNLLGGGAPASSREFKQAREVTREVKHEMSRLEERFERMMGAIEKNGDRMASLLEARQEQANTEKQDRDRPDQSDLSSHLEKITELLAKNSEYVQGLEKRQASNEKAIREELKKLNAKPKERGPDMSQLSSHLDKIQKMMEQSLTNRKDGSMAEFQPVQIDFSPLTERLTKVQEAVEQNSALVKELLDEGANSESRAVTPFWGKNTPVEQLQQQFPSQDLSPLTEHLEKIHQAIAQQSNHMQALVGFASGGDEECGTADSGGSSSNATVGRAGGDTAERSLAPLGEHLEQIYNAIEQGNTQAQKHWAQQEEQQRSQRPLPIDLKPLLEAQDRTRLAVEAGNKVDMGPLVAMFDGLIEHMRSIREDSRSVDSHLQELIRKQNELTDTFAVGGSRTLDVGPLAEKLDQVNEHLEILREWSEFNAERWQEFVDARGIEMEERRSDVKAEMGMLEGKFDTLSELVQALRASSNTSTERLHELLRKPQQELHTSSRPPSASSDIDLTPLNDRLSRIHDSLERQVVVVRGGSAETLENNTTEDDPNDDGNEIQGGRRGGVGRAQPNANLTSGAGDPKFLITALTSHLSKIQAVTDTNAQQLSRILQTFSPPTGVNKPHHHQQRKPTQQPNHHPHNPGTTAESLSDPPPSSRHITTPTAASTAIQQDHRLEATHSQVRELMAGQREMIDAVRELAKSIQAEKGGSCEHVVIPPPRKVGRKVVGFVYDGKERGGG</sequence>
<gene>
    <name evidence="3" type="ORF">D0866_06016</name>
</gene>
<feature type="region of interest" description="Disordered" evidence="1">
    <location>
        <begin position="845"/>
        <end position="899"/>
    </location>
</feature>
<feature type="compositionally biased region" description="Polar residues" evidence="1">
    <location>
        <begin position="888"/>
        <end position="899"/>
    </location>
</feature>
<evidence type="ECO:0000256" key="1">
    <source>
        <dbReference type="SAM" id="MobiDB-lite"/>
    </source>
</evidence>
<feature type="region of interest" description="Disordered" evidence="1">
    <location>
        <begin position="542"/>
        <end position="565"/>
    </location>
</feature>
<dbReference type="InterPro" id="IPR001584">
    <property type="entry name" value="Integrase_cat-core"/>
</dbReference>
<feature type="compositionally biased region" description="Basic and acidic residues" evidence="1">
    <location>
        <begin position="1"/>
        <end position="10"/>
    </location>
</feature>
<proteinExistence type="predicted"/>
<evidence type="ECO:0000313" key="3">
    <source>
        <dbReference type="EMBL" id="RMY33312.1"/>
    </source>
</evidence>
<dbReference type="VEuPathDB" id="FungiDB:BTJ68_15268"/>
<feature type="domain" description="Integrase catalytic" evidence="2">
    <location>
        <begin position="557"/>
        <end position="754"/>
    </location>
</feature>
<feature type="region of interest" description="Disordered" evidence="1">
    <location>
        <begin position="496"/>
        <end position="520"/>
    </location>
</feature>